<dbReference type="InterPro" id="IPR033985">
    <property type="entry name" value="SusD-like_N"/>
</dbReference>
<evidence type="ECO:0000256" key="5">
    <source>
        <dbReference type="ARBA" id="ARBA00023237"/>
    </source>
</evidence>
<proteinExistence type="inferred from homology"/>
<dbReference type="GO" id="GO:0009279">
    <property type="term" value="C:cell outer membrane"/>
    <property type="evidence" value="ECO:0007669"/>
    <property type="project" value="UniProtKB-SubCell"/>
</dbReference>
<evidence type="ECO:0000313" key="10">
    <source>
        <dbReference type="Proteomes" id="UP000284243"/>
    </source>
</evidence>
<keyword evidence="3 6" id="KW-0732">Signal</keyword>
<evidence type="ECO:0000313" key="9">
    <source>
        <dbReference type="EMBL" id="RGU58078.1"/>
    </source>
</evidence>
<sequence>MRKYTFIGILILMAGLGAACEDQLNALPGQSKVEGNVILDQKTAEVALNGVYYRFADGGDDRGTPSTMWASSHEISPGLLTGYIRYPYGSVAMEENSSLTANDYSVANLWSGSYKIINAANGVIKQIAEVDDNEFVGDRKNEIIAEARWLRAYGHYNLLRYFAQFYDQKSKYGVLLRKEFVTATNIAQARSSVKASYDCILEDLDFAERYAPDENRNIYVNQWVAKGLKARVLMMRGTEGDYEKVITLTKDIIEKGPYELEENLKDIFKEKGLASKEVMLGIEPFVNQVRHYDDYAYREEPAYLRTTTDTLLYENDPRGEWMRGAIGEGEGITKYLGNQVEVCYAMRLTEMYLLQAEAIVRSGGLLSDAKALLKEVMGHAGITVFTELDAIADRDELLFEIYKETARNLMLEDGIEWSALIRLPMERILEVKPAIREQNYIILPIPADEFEKNPVIGDQNPGYSKN</sequence>
<feature type="chain" id="PRO_5019374289" evidence="6">
    <location>
        <begin position="20"/>
        <end position="466"/>
    </location>
</feature>
<dbReference type="Gene3D" id="1.25.40.390">
    <property type="match status" value="1"/>
</dbReference>
<evidence type="ECO:0000259" key="7">
    <source>
        <dbReference type="Pfam" id="PF07980"/>
    </source>
</evidence>
<evidence type="ECO:0000259" key="8">
    <source>
        <dbReference type="Pfam" id="PF14322"/>
    </source>
</evidence>
<comment type="similarity">
    <text evidence="2">Belongs to the SusD family.</text>
</comment>
<dbReference type="EMBL" id="QRYC01000003">
    <property type="protein sequence ID" value="RGU58078.1"/>
    <property type="molecule type" value="Genomic_DNA"/>
</dbReference>
<protein>
    <submittedName>
        <fullName evidence="9">RagB/SusD family nutrient uptake outer membrane protein</fullName>
    </submittedName>
</protein>
<gene>
    <name evidence="9" type="ORF">DWW57_03200</name>
</gene>
<dbReference type="Pfam" id="PF07980">
    <property type="entry name" value="SusD_RagB"/>
    <property type="match status" value="1"/>
</dbReference>
<dbReference type="SUPFAM" id="SSF48452">
    <property type="entry name" value="TPR-like"/>
    <property type="match status" value="1"/>
</dbReference>
<dbReference type="RefSeq" id="WP_022161235.1">
    <property type="nucleotide sequence ID" value="NZ_CABJFF010000007.1"/>
</dbReference>
<dbReference type="InterPro" id="IPR012944">
    <property type="entry name" value="SusD_RagB_dom"/>
</dbReference>
<evidence type="ECO:0000256" key="1">
    <source>
        <dbReference type="ARBA" id="ARBA00004442"/>
    </source>
</evidence>
<evidence type="ECO:0000256" key="6">
    <source>
        <dbReference type="SAM" id="SignalP"/>
    </source>
</evidence>
<reference evidence="9 10" key="1">
    <citation type="submission" date="2018-08" db="EMBL/GenBank/DDBJ databases">
        <title>A genome reference for cultivated species of the human gut microbiota.</title>
        <authorList>
            <person name="Zou Y."/>
            <person name="Xue W."/>
            <person name="Luo G."/>
        </authorList>
    </citation>
    <scope>NUCLEOTIDE SEQUENCE [LARGE SCALE GENOMIC DNA]</scope>
    <source>
        <strain evidence="9 10">AF16-14</strain>
    </source>
</reference>
<name>A0A412TW30_9BACT</name>
<feature type="domain" description="RagB/SusD" evidence="7">
    <location>
        <begin position="315"/>
        <end position="414"/>
    </location>
</feature>
<evidence type="ECO:0000256" key="4">
    <source>
        <dbReference type="ARBA" id="ARBA00023136"/>
    </source>
</evidence>
<dbReference type="InterPro" id="IPR011990">
    <property type="entry name" value="TPR-like_helical_dom_sf"/>
</dbReference>
<evidence type="ECO:0000256" key="3">
    <source>
        <dbReference type="ARBA" id="ARBA00022729"/>
    </source>
</evidence>
<accession>A0A412TW30</accession>
<feature type="domain" description="SusD-like N-terminal" evidence="8">
    <location>
        <begin position="92"/>
        <end position="232"/>
    </location>
</feature>
<comment type="subcellular location">
    <subcellularLocation>
        <location evidence="1">Cell outer membrane</location>
    </subcellularLocation>
</comment>
<comment type="caution">
    <text evidence="9">The sequence shown here is derived from an EMBL/GenBank/DDBJ whole genome shotgun (WGS) entry which is preliminary data.</text>
</comment>
<feature type="signal peptide" evidence="6">
    <location>
        <begin position="1"/>
        <end position="19"/>
    </location>
</feature>
<evidence type="ECO:0000256" key="2">
    <source>
        <dbReference type="ARBA" id="ARBA00006275"/>
    </source>
</evidence>
<keyword evidence="5" id="KW-0998">Cell outer membrane</keyword>
<dbReference type="AlphaFoldDB" id="A0A412TW30"/>
<organism evidence="9 10">
    <name type="scientific">Odoribacter splanchnicus</name>
    <dbReference type="NCBI Taxonomy" id="28118"/>
    <lineage>
        <taxon>Bacteria</taxon>
        <taxon>Pseudomonadati</taxon>
        <taxon>Bacteroidota</taxon>
        <taxon>Bacteroidia</taxon>
        <taxon>Bacteroidales</taxon>
        <taxon>Odoribacteraceae</taxon>
        <taxon>Odoribacter</taxon>
    </lineage>
</organism>
<dbReference type="PROSITE" id="PS51257">
    <property type="entry name" value="PROKAR_LIPOPROTEIN"/>
    <property type="match status" value="1"/>
</dbReference>
<dbReference type="Proteomes" id="UP000284243">
    <property type="component" value="Unassembled WGS sequence"/>
</dbReference>
<keyword evidence="4" id="KW-0472">Membrane</keyword>
<dbReference type="Pfam" id="PF14322">
    <property type="entry name" value="SusD-like_3"/>
    <property type="match status" value="1"/>
</dbReference>